<dbReference type="InterPro" id="IPR010264">
    <property type="entry name" value="Self-incomp_S1"/>
</dbReference>
<dbReference type="GO" id="GO:0005576">
    <property type="term" value="C:extracellular region"/>
    <property type="evidence" value="ECO:0007669"/>
    <property type="project" value="UniProtKB-SubCell"/>
</dbReference>
<comment type="similarity">
    <text evidence="2 6">Belongs to the plant self-incompatibility (S1) protein family.</text>
</comment>
<dbReference type="PANTHER" id="PTHR31232">
    <property type="match status" value="1"/>
</dbReference>
<keyword evidence="5" id="KW-0732">Signal</keyword>
<keyword evidence="7" id="KW-0812">Transmembrane</keyword>
<dbReference type="STRING" id="13333.W1P5M6"/>
<dbReference type="GO" id="GO:0060320">
    <property type="term" value="P:rejection of self pollen"/>
    <property type="evidence" value="ECO:0007669"/>
    <property type="project" value="UniProtKB-KW"/>
</dbReference>
<accession>W1P5M6</accession>
<evidence type="ECO:0000256" key="3">
    <source>
        <dbReference type="ARBA" id="ARBA00022471"/>
    </source>
</evidence>
<comment type="subcellular location">
    <subcellularLocation>
        <location evidence="1 6">Secreted</location>
    </subcellularLocation>
</comment>
<dbReference type="OMA" id="QYHFDAY"/>
<evidence type="ECO:0000256" key="6">
    <source>
        <dbReference type="RuleBase" id="RU367044"/>
    </source>
</evidence>
<feature type="transmembrane region" description="Helical" evidence="7">
    <location>
        <begin position="6"/>
        <end position="25"/>
    </location>
</feature>
<keyword evidence="7" id="KW-1133">Transmembrane helix</keyword>
<proteinExistence type="inferred from homology"/>
<organism evidence="8 9">
    <name type="scientific">Amborella trichopoda</name>
    <dbReference type="NCBI Taxonomy" id="13333"/>
    <lineage>
        <taxon>Eukaryota</taxon>
        <taxon>Viridiplantae</taxon>
        <taxon>Streptophyta</taxon>
        <taxon>Embryophyta</taxon>
        <taxon>Tracheophyta</taxon>
        <taxon>Spermatophyta</taxon>
        <taxon>Magnoliopsida</taxon>
        <taxon>Amborellales</taxon>
        <taxon>Amborellaceae</taxon>
        <taxon>Amborella</taxon>
    </lineage>
</organism>
<keyword evidence="7" id="KW-0472">Membrane</keyword>
<dbReference type="Gramene" id="ERN03203">
    <property type="protein sequence ID" value="ERN03203"/>
    <property type="gene ID" value="AMTR_s00003p00152430"/>
</dbReference>
<dbReference type="Pfam" id="PF05938">
    <property type="entry name" value="Self-incomp_S1"/>
    <property type="match status" value="1"/>
</dbReference>
<protein>
    <recommendedName>
        <fullName evidence="6">S-protein homolog</fullName>
    </recommendedName>
</protein>
<dbReference type="PANTHER" id="PTHR31232:SF18">
    <property type="entry name" value="S-PROTEIN HOMOLOG"/>
    <property type="match status" value="1"/>
</dbReference>
<gene>
    <name evidence="8" type="ORF">AMTR_s00003p00152430</name>
</gene>
<dbReference type="HOGENOM" id="CLU_125658_4_1_1"/>
<dbReference type="EMBL" id="KI394358">
    <property type="protein sequence ID" value="ERN03203.1"/>
    <property type="molecule type" value="Genomic_DNA"/>
</dbReference>
<name>W1P5M6_AMBTC</name>
<keyword evidence="4 6" id="KW-0964">Secreted</keyword>
<evidence type="ECO:0000256" key="2">
    <source>
        <dbReference type="ARBA" id="ARBA00005581"/>
    </source>
</evidence>
<reference evidence="9" key="1">
    <citation type="journal article" date="2013" name="Science">
        <title>The Amborella genome and the evolution of flowering plants.</title>
        <authorList>
            <consortium name="Amborella Genome Project"/>
        </authorList>
    </citation>
    <scope>NUCLEOTIDE SEQUENCE [LARGE SCALE GENOMIC DNA]</scope>
</reference>
<dbReference type="eggNOG" id="ENOG502S7QS">
    <property type="taxonomic scope" value="Eukaryota"/>
</dbReference>
<evidence type="ECO:0000313" key="8">
    <source>
        <dbReference type="EMBL" id="ERN03203.1"/>
    </source>
</evidence>
<sequence length="135" mass="16038">MDHLVARYKLMVITIFILCSINHIVAKIEIQITNRLGGERSLNLHCQSKDDDLGKQTLKEGNSFRFEFSPNFFGGTLFYCDMEWERVSKFSFDAYSEERDVDQCRSKCMWLVAEEGIYRWSDRNGFWAFMFFWPS</sequence>
<evidence type="ECO:0000256" key="4">
    <source>
        <dbReference type="ARBA" id="ARBA00022525"/>
    </source>
</evidence>
<evidence type="ECO:0000256" key="1">
    <source>
        <dbReference type="ARBA" id="ARBA00004613"/>
    </source>
</evidence>
<evidence type="ECO:0000256" key="5">
    <source>
        <dbReference type="ARBA" id="ARBA00022729"/>
    </source>
</evidence>
<keyword evidence="3 6" id="KW-0713">Self-incompatibility</keyword>
<dbReference type="Proteomes" id="UP000017836">
    <property type="component" value="Unassembled WGS sequence"/>
</dbReference>
<evidence type="ECO:0000256" key="7">
    <source>
        <dbReference type="SAM" id="Phobius"/>
    </source>
</evidence>
<evidence type="ECO:0000313" key="9">
    <source>
        <dbReference type="Proteomes" id="UP000017836"/>
    </source>
</evidence>
<keyword evidence="9" id="KW-1185">Reference proteome</keyword>
<dbReference type="AlphaFoldDB" id="W1P5M6"/>